<protein>
    <submittedName>
        <fullName evidence="1">Uncharacterized protein</fullName>
    </submittedName>
</protein>
<dbReference type="Proteomes" id="UP001180020">
    <property type="component" value="Unassembled WGS sequence"/>
</dbReference>
<name>A0AAV9E5Q5_ACOCL</name>
<organism evidence="1 2">
    <name type="scientific">Acorus calamus</name>
    <name type="common">Sweet flag</name>
    <dbReference type="NCBI Taxonomy" id="4465"/>
    <lineage>
        <taxon>Eukaryota</taxon>
        <taxon>Viridiplantae</taxon>
        <taxon>Streptophyta</taxon>
        <taxon>Embryophyta</taxon>
        <taxon>Tracheophyta</taxon>
        <taxon>Spermatophyta</taxon>
        <taxon>Magnoliopsida</taxon>
        <taxon>Liliopsida</taxon>
        <taxon>Acoraceae</taxon>
        <taxon>Acorus</taxon>
    </lineage>
</organism>
<reference evidence="1" key="1">
    <citation type="journal article" date="2023" name="Nat. Commun.">
        <title>Diploid and tetraploid genomes of Acorus and the evolution of monocots.</title>
        <authorList>
            <person name="Ma L."/>
            <person name="Liu K.W."/>
            <person name="Li Z."/>
            <person name="Hsiao Y.Y."/>
            <person name="Qi Y."/>
            <person name="Fu T."/>
            <person name="Tang G.D."/>
            <person name="Zhang D."/>
            <person name="Sun W.H."/>
            <person name="Liu D.K."/>
            <person name="Li Y."/>
            <person name="Chen G.Z."/>
            <person name="Liu X.D."/>
            <person name="Liao X.Y."/>
            <person name="Jiang Y.T."/>
            <person name="Yu X."/>
            <person name="Hao Y."/>
            <person name="Huang J."/>
            <person name="Zhao X.W."/>
            <person name="Ke S."/>
            <person name="Chen Y.Y."/>
            <person name="Wu W.L."/>
            <person name="Hsu J.L."/>
            <person name="Lin Y.F."/>
            <person name="Huang M.D."/>
            <person name="Li C.Y."/>
            <person name="Huang L."/>
            <person name="Wang Z.W."/>
            <person name="Zhao X."/>
            <person name="Zhong W.Y."/>
            <person name="Peng D.H."/>
            <person name="Ahmad S."/>
            <person name="Lan S."/>
            <person name="Zhang J.S."/>
            <person name="Tsai W.C."/>
            <person name="Van de Peer Y."/>
            <person name="Liu Z.J."/>
        </authorList>
    </citation>
    <scope>NUCLEOTIDE SEQUENCE</scope>
    <source>
        <strain evidence="1">CP</strain>
    </source>
</reference>
<sequence length="54" mass="6108">MGRQFLWVVRPDLIEKAKMAISEGFEERVAGRGRMVGLKLNKDAEGMVMKEEIG</sequence>
<keyword evidence="2" id="KW-1185">Reference proteome</keyword>
<evidence type="ECO:0000313" key="1">
    <source>
        <dbReference type="EMBL" id="KAK1308727.1"/>
    </source>
</evidence>
<gene>
    <name evidence="1" type="ORF">QJS10_CPA09g00789</name>
</gene>
<proteinExistence type="predicted"/>
<dbReference type="AlphaFoldDB" id="A0AAV9E5Q5"/>
<comment type="caution">
    <text evidence="1">The sequence shown here is derived from an EMBL/GenBank/DDBJ whole genome shotgun (WGS) entry which is preliminary data.</text>
</comment>
<dbReference type="EMBL" id="JAUJYO010000009">
    <property type="protein sequence ID" value="KAK1308727.1"/>
    <property type="molecule type" value="Genomic_DNA"/>
</dbReference>
<reference evidence="1" key="2">
    <citation type="submission" date="2023-06" db="EMBL/GenBank/DDBJ databases">
        <authorList>
            <person name="Ma L."/>
            <person name="Liu K.-W."/>
            <person name="Li Z."/>
            <person name="Hsiao Y.-Y."/>
            <person name="Qi Y."/>
            <person name="Fu T."/>
            <person name="Tang G."/>
            <person name="Zhang D."/>
            <person name="Sun W.-H."/>
            <person name="Liu D.-K."/>
            <person name="Li Y."/>
            <person name="Chen G.-Z."/>
            <person name="Liu X.-D."/>
            <person name="Liao X.-Y."/>
            <person name="Jiang Y.-T."/>
            <person name="Yu X."/>
            <person name="Hao Y."/>
            <person name="Huang J."/>
            <person name="Zhao X.-W."/>
            <person name="Ke S."/>
            <person name="Chen Y.-Y."/>
            <person name="Wu W.-L."/>
            <person name="Hsu J.-L."/>
            <person name="Lin Y.-F."/>
            <person name="Huang M.-D."/>
            <person name="Li C.-Y."/>
            <person name="Huang L."/>
            <person name="Wang Z.-W."/>
            <person name="Zhao X."/>
            <person name="Zhong W.-Y."/>
            <person name="Peng D.-H."/>
            <person name="Ahmad S."/>
            <person name="Lan S."/>
            <person name="Zhang J.-S."/>
            <person name="Tsai W.-C."/>
            <person name="Van De Peer Y."/>
            <person name="Liu Z.-J."/>
        </authorList>
    </citation>
    <scope>NUCLEOTIDE SEQUENCE</scope>
    <source>
        <strain evidence="1">CP</strain>
        <tissue evidence="1">Leaves</tissue>
    </source>
</reference>
<evidence type="ECO:0000313" key="2">
    <source>
        <dbReference type="Proteomes" id="UP001180020"/>
    </source>
</evidence>
<accession>A0AAV9E5Q5</accession>